<evidence type="ECO:0000313" key="9">
    <source>
        <dbReference type="Proteomes" id="UP001623559"/>
    </source>
</evidence>
<evidence type="ECO:0000313" key="7">
    <source>
        <dbReference type="EMBL" id="MFL0297773.1"/>
    </source>
</evidence>
<dbReference type="InterPro" id="IPR000589">
    <property type="entry name" value="Ribosomal_uS15"/>
</dbReference>
<dbReference type="PANTHER" id="PTHR23321:SF26">
    <property type="entry name" value="SMALL RIBOSOMAL SUBUNIT PROTEIN US15M"/>
    <property type="match status" value="1"/>
</dbReference>
<dbReference type="Gene3D" id="1.10.287.10">
    <property type="entry name" value="S15/NS1, RNA-binding"/>
    <property type="match status" value="1"/>
</dbReference>
<evidence type="ECO:0000256" key="4">
    <source>
        <dbReference type="RuleBase" id="RU003919"/>
    </source>
</evidence>
<evidence type="ECO:0000256" key="2">
    <source>
        <dbReference type="ARBA" id="ARBA00023274"/>
    </source>
</evidence>
<name>A0ABW8SUC9_9BACT</name>
<keyword evidence="8" id="KW-1185">Reference proteome</keyword>
<dbReference type="CDD" id="cd00353">
    <property type="entry name" value="Ribosomal_S15p_S13e"/>
    <property type="match status" value="1"/>
</dbReference>
<proteinExistence type="inferred from homology"/>
<dbReference type="EMBL" id="JBEWZF010000001">
    <property type="protein sequence ID" value="MFL0297773.1"/>
    <property type="molecule type" value="Genomic_DNA"/>
</dbReference>
<comment type="similarity">
    <text evidence="3 4">Belongs to the universal ribosomal protein uS15 family.</text>
</comment>
<keyword evidence="2 3" id="KW-0687">Ribonucleoprotein</keyword>
<dbReference type="NCBIfam" id="TIGR00952">
    <property type="entry name" value="S15_bact"/>
    <property type="match status" value="1"/>
</dbReference>
<organism evidence="6 9">
    <name type="scientific">Aquirufa novilacunae</name>
    <dbReference type="NCBI Taxonomy" id="3139305"/>
    <lineage>
        <taxon>Bacteria</taxon>
        <taxon>Pseudomonadati</taxon>
        <taxon>Bacteroidota</taxon>
        <taxon>Cytophagia</taxon>
        <taxon>Cytophagales</taxon>
        <taxon>Flectobacillaceae</taxon>
        <taxon>Aquirufa</taxon>
    </lineage>
</organism>
<protein>
    <recommendedName>
        <fullName evidence="3">Small ribosomal subunit protein uS15</fullName>
    </recommendedName>
</protein>
<evidence type="ECO:0000256" key="1">
    <source>
        <dbReference type="ARBA" id="ARBA00022980"/>
    </source>
</evidence>
<dbReference type="SUPFAM" id="SSF47060">
    <property type="entry name" value="S15/NS1 RNA-binding domain"/>
    <property type="match status" value="1"/>
</dbReference>
<dbReference type="PANTHER" id="PTHR23321">
    <property type="entry name" value="RIBOSOMAL PROTEIN S15, BACTERIAL AND ORGANELLAR"/>
    <property type="match status" value="1"/>
</dbReference>
<comment type="subunit">
    <text evidence="3">Part of the 30S ribosomal subunit. Forms a bridge to the 50S subunit in the 70S ribosome, contacting the 23S rRNA.</text>
</comment>
<keyword evidence="1 3" id="KW-0689">Ribosomal protein</keyword>
<dbReference type="PROSITE" id="PS00362">
    <property type="entry name" value="RIBOSOMAL_S15"/>
    <property type="match status" value="1"/>
</dbReference>
<dbReference type="Proteomes" id="UP001623553">
    <property type="component" value="Unassembled WGS sequence"/>
</dbReference>
<reference evidence="8 9" key="1">
    <citation type="submission" date="2024-07" db="EMBL/GenBank/DDBJ databases">
        <authorList>
            <person name="Pitt A."/>
            <person name="Hahn M.W."/>
        </authorList>
    </citation>
    <scope>NUCLEOTIDE SEQUENCE [LARGE SCALE GENOMIC DNA]</scope>
    <source>
        <strain evidence="6 9">2-AUSEE-184A6</strain>
        <strain evidence="7 8">2-BAHN-186B</strain>
    </source>
</reference>
<dbReference type="Pfam" id="PF00312">
    <property type="entry name" value="Ribosomal_S15"/>
    <property type="match status" value="1"/>
</dbReference>
<comment type="caution">
    <text evidence="6">The sequence shown here is derived from an EMBL/GenBank/DDBJ whole genome shotgun (WGS) entry which is preliminary data.</text>
</comment>
<sequence length="91" mass="10530">MYLSPEKKQEIFEAKGKAKSKIDTGSAESQIALFTYRINHLTEHLKKNKKDHSTRLGLLKLVGKRRSLLDYLTRTDISRYRAIIAELGIRK</sequence>
<keyword evidence="3 5" id="KW-0699">rRNA-binding</keyword>
<dbReference type="GO" id="GO:0005840">
    <property type="term" value="C:ribosome"/>
    <property type="evidence" value="ECO:0007669"/>
    <property type="project" value="UniProtKB-KW"/>
</dbReference>
<keyword evidence="3 5" id="KW-0694">RNA-binding</keyword>
<evidence type="ECO:0000256" key="3">
    <source>
        <dbReference type="HAMAP-Rule" id="MF_01343"/>
    </source>
</evidence>
<evidence type="ECO:0000313" key="8">
    <source>
        <dbReference type="Proteomes" id="UP001623553"/>
    </source>
</evidence>
<accession>A0ABW8SUC9</accession>
<comment type="function">
    <text evidence="3 5">One of the primary rRNA binding proteins, it binds directly to 16S rRNA where it helps nucleate assembly of the platform of the 30S subunit by binding and bridging several RNA helices of the 16S rRNA.</text>
</comment>
<comment type="function">
    <text evidence="3">Forms an intersubunit bridge (bridge B4) with the 23S rRNA of the 50S subunit in the ribosome.</text>
</comment>
<dbReference type="HAMAP" id="MF_01343_B">
    <property type="entry name" value="Ribosomal_uS15_B"/>
    <property type="match status" value="1"/>
</dbReference>
<dbReference type="InterPro" id="IPR009068">
    <property type="entry name" value="uS15_NS1_RNA-bd_sf"/>
</dbReference>
<dbReference type="Proteomes" id="UP001623559">
    <property type="component" value="Unassembled WGS sequence"/>
</dbReference>
<dbReference type="RefSeq" id="WP_223130500.1">
    <property type="nucleotide sequence ID" value="NZ_JBEWZF010000001.1"/>
</dbReference>
<gene>
    <name evidence="3 6" type="primary">rpsO</name>
    <name evidence="7" type="ORF">AAE961_02685</name>
    <name evidence="6" type="ORF">V7S74_02515</name>
</gene>
<dbReference type="InterPro" id="IPR005290">
    <property type="entry name" value="Ribosomal_uS15_bac-type"/>
</dbReference>
<dbReference type="Gene3D" id="6.10.250.3130">
    <property type="match status" value="1"/>
</dbReference>
<dbReference type="SMART" id="SM01387">
    <property type="entry name" value="Ribosomal_S15"/>
    <property type="match status" value="1"/>
</dbReference>
<dbReference type="EMBL" id="JBEWZG010000001">
    <property type="protein sequence ID" value="MFL0205603.1"/>
    <property type="molecule type" value="Genomic_DNA"/>
</dbReference>
<evidence type="ECO:0000256" key="5">
    <source>
        <dbReference type="RuleBase" id="RU004524"/>
    </source>
</evidence>
<evidence type="ECO:0000313" key="6">
    <source>
        <dbReference type="EMBL" id="MFL0205603.1"/>
    </source>
</evidence>